<proteinExistence type="predicted"/>
<reference evidence="2" key="1">
    <citation type="journal article" date="2023" name="Front. Plant Sci.">
        <title>Chromosomal-level genome assembly of Melastoma candidum provides insights into trichome evolution.</title>
        <authorList>
            <person name="Zhong Y."/>
            <person name="Wu W."/>
            <person name="Sun C."/>
            <person name="Zou P."/>
            <person name="Liu Y."/>
            <person name="Dai S."/>
            <person name="Zhou R."/>
        </authorList>
    </citation>
    <scope>NUCLEOTIDE SEQUENCE [LARGE SCALE GENOMIC DNA]</scope>
</reference>
<evidence type="ECO:0000313" key="1">
    <source>
        <dbReference type="EMBL" id="KAI4319317.1"/>
    </source>
</evidence>
<sequence length="514" mass="57288">MSSCGGIHSYGLLDLIGGFVYLAVAYVMLWIAAWVYVVSRFLGVIGLFLPCPCEGILGFRSNDLCLRRILVDFPLRNMFYVRSLVERILVMGESRGGLLVASLGTGSCGREIMELGAEGEGCSGSKARDSGRKGGGGFDVKGKSPENSKHWYGLRRRKKGGLRYGKVRPLNLGNPESGNSSAYNNIEKVSEVSQTPESFSHAGVMEYHLLDSKKASIGDNLGEKAWDSYELSETFNGSNVLSGGETSSVENVFVGSLDNLCCDEDANRRIRTLEQALAEEKARRAALYRELEEERAAAATAADEAMAMMFRLQEEKAMIEMEVRQSQRMIEEKAAYDEEEMNILKEILIRRERESFFLENELQAYKLASSSDESIDDISKHTADVLRRRPSSLIHPDEEDKNRASRARHLQTSEDEVEAVYDVHVVDDTTGHGSGGAEESKQENRNSCKDERQQLDREVEWLTETRRIVQEGKEKLRSSGKSKDSSRSTTQVNLWEDIGSQLREIEGTTGPSGR</sequence>
<name>A0ACB9M562_9MYRT</name>
<protein>
    <submittedName>
        <fullName evidence="1">Uncharacterized protein</fullName>
    </submittedName>
</protein>
<keyword evidence="2" id="KW-1185">Reference proteome</keyword>
<organism evidence="1 2">
    <name type="scientific">Melastoma candidum</name>
    <dbReference type="NCBI Taxonomy" id="119954"/>
    <lineage>
        <taxon>Eukaryota</taxon>
        <taxon>Viridiplantae</taxon>
        <taxon>Streptophyta</taxon>
        <taxon>Embryophyta</taxon>
        <taxon>Tracheophyta</taxon>
        <taxon>Spermatophyta</taxon>
        <taxon>Magnoliopsida</taxon>
        <taxon>eudicotyledons</taxon>
        <taxon>Gunneridae</taxon>
        <taxon>Pentapetalae</taxon>
        <taxon>rosids</taxon>
        <taxon>malvids</taxon>
        <taxon>Myrtales</taxon>
        <taxon>Melastomataceae</taxon>
        <taxon>Melastomatoideae</taxon>
        <taxon>Melastomateae</taxon>
        <taxon>Melastoma</taxon>
    </lineage>
</organism>
<evidence type="ECO:0000313" key="2">
    <source>
        <dbReference type="Proteomes" id="UP001057402"/>
    </source>
</evidence>
<accession>A0ACB9M562</accession>
<dbReference type="Proteomes" id="UP001057402">
    <property type="component" value="Chromosome 10"/>
</dbReference>
<dbReference type="EMBL" id="CM042889">
    <property type="protein sequence ID" value="KAI4319317.1"/>
    <property type="molecule type" value="Genomic_DNA"/>
</dbReference>
<comment type="caution">
    <text evidence="1">The sequence shown here is derived from an EMBL/GenBank/DDBJ whole genome shotgun (WGS) entry which is preliminary data.</text>
</comment>
<gene>
    <name evidence="1" type="ORF">MLD38_032929</name>
</gene>